<dbReference type="Gene3D" id="1.10.510.10">
    <property type="entry name" value="Transferase(Phosphotransferase) domain 1"/>
    <property type="match status" value="1"/>
</dbReference>
<keyword evidence="3" id="KW-0808">Transferase</keyword>
<evidence type="ECO:0000256" key="4">
    <source>
        <dbReference type="ARBA" id="ARBA00022741"/>
    </source>
</evidence>
<dbReference type="OrthoDB" id="5979581at2759"/>
<feature type="binding site" evidence="9">
    <location>
        <position position="64"/>
    </location>
    <ligand>
        <name>ATP</name>
        <dbReference type="ChEBI" id="CHEBI:30616"/>
    </ligand>
</feature>
<evidence type="ECO:0000256" key="7">
    <source>
        <dbReference type="ARBA" id="ARBA00047899"/>
    </source>
</evidence>
<name>A0A9P5PXU7_9AGAR</name>
<evidence type="ECO:0000313" key="12">
    <source>
        <dbReference type="Proteomes" id="UP000772434"/>
    </source>
</evidence>
<evidence type="ECO:0000313" key="11">
    <source>
        <dbReference type="EMBL" id="KAF9071233.1"/>
    </source>
</evidence>
<dbReference type="GO" id="GO:0004674">
    <property type="term" value="F:protein serine/threonine kinase activity"/>
    <property type="evidence" value="ECO:0007669"/>
    <property type="project" value="UniProtKB-KW"/>
</dbReference>
<dbReference type="Gene3D" id="3.30.200.20">
    <property type="entry name" value="Phosphorylase Kinase, domain 1"/>
    <property type="match status" value="1"/>
</dbReference>
<keyword evidence="5 11" id="KW-0418">Kinase</keyword>
<keyword evidence="4 9" id="KW-0547">Nucleotide-binding</keyword>
<feature type="domain" description="Protein kinase" evidence="10">
    <location>
        <begin position="35"/>
        <end position="169"/>
    </location>
</feature>
<protein>
    <recommendedName>
        <fullName evidence="1">non-specific serine/threonine protein kinase</fullName>
        <ecNumber evidence="1">2.7.11.1</ecNumber>
    </recommendedName>
</protein>
<dbReference type="PROSITE" id="PS00107">
    <property type="entry name" value="PROTEIN_KINASE_ATP"/>
    <property type="match status" value="1"/>
</dbReference>
<dbReference type="PANTHER" id="PTHR47634:SF9">
    <property type="entry name" value="PROTEIN KINASE DOMAIN-CONTAINING PROTEIN-RELATED"/>
    <property type="match status" value="1"/>
</dbReference>
<organism evidence="11 12">
    <name type="scientific">Rhodocollybia butyracea</name>
    <dbReference type="NCBI Taxonomy" id="206335"/>
    <lineage>
        <taxon>Eukaryota</taxon>
        <taxon>Fungi</taxon>
        <taxon>Dikarya</taxon>
        <taxon>Basidiomycota</taxon>
        <taxon>Agaricomycotina</taxon>
        <taxon>Agaricomycetes</taxon>
        <taxon>Agaricomycetidae</taxon>
        <taxon>Agaricales</taxon>
        <taxon>Marasmiineae</taxon>
        <taxon>Omphalotaceae</taxon>
        <taxon>Rhodocollybia</taxon>
    </lineage>
</organism>
<dbReference type="PROSITE" id="PS50011">
    <property type="entry name" value="PROTEIN_KINASE_DOM"/>
    <property type="match status" value="1"/>
</dbReference>
<evidence type="ECO:0000256" key="6">
    <source>
        <dbReference type="ARBA" id="ARBA00022840"/>
    </source>
</evidence>
<dbReference type="GO" id="GO:0005634">
    <property type="term" value="C:nucleus"/>
    <property type="evidence" value="ECO:0007669"/>
    <property type="project" value="TreeGrafter"/>
</dbReference>
<comment type="catalytic activity">
    <reaction evidence="7">
        <text>L-threonyl-[protein] + ATP = O-phospho-L-threonyl-[protein] + ADP + H(+)</text>
        <dbReference type="Rhea" id="RHEA:46608"/>
        <dbReference type="Rhea" id="RHEA-COMP:11060"/>
        <dbReference type="Rhea" id="RHEA-COMP:11605"/>
        <dbReference type="ChEBI" id="CHEBI:15378"/>
        <dbReference type="ChEBI" id="CHEBI:30013"/>
        <dbReference type="ChEBI" id="CHEBI:30616"/>
        <dbReference type="ChEBI" id="CHEBI:61977"/>
        <dbReference type="ChEBI" id="CHEBI:456216"/>
        <dbReference type="EC" id="2.7.11.1"/>
    </reaction>
</comment>
<keyword evidence="12" id="KW-1185">Reference proteome</keyword>
<dbReference type="AlphaFoldDB" id="A0A9P5PXU7"/>
<dbReference type="Proteomes" id="UP000772434">
    <property type="component" value="Unassembled WGS sequence"/>
</dbReference>
<proteinExistence type="predicted"/>
<dbReference type="InterPro" id="IPR000719">
    <property type="entry name" value="Prot_kinase_dom"/>
</dbReference>
<accession>A0A9P5PXU7</accession>
<evidence type="ECO:0000256" key="3">
    <source>
        <dbReference type="ARBA" id="ARBA00022679"/>
    </source>
</evidence>
<evidence type="ECO:0000256" key="9">
    <source>
        <dbReference type="PROSITE-ProRule" id="PRU10141"/>
    </source>
</evidence>
<comment type="catalytic activity">
    <reaction evidence="8">
        <text>L-seryl-[protein] + ATP = O-phospho-L-seryl-[protein] + ADP + H(+)</text>
        <dbReference type="Rhea" id="RHEA:17989"/>
        <dbReference type="Rhea" id="RHEA-COMP:9863"/>
        <dbReference type="Rhea" id="RHEA-COMP:11604"/>
        <dbReference type="ChEBI" id="CHEBI:15378"/>
        <dbReference type="ChEBI" id="CHEBI:29999"/>
        <dbReference type="ChEBI" id="CHEBI:30616"/>
        <dbReference type="ChEBI" id="CHEBI:83421"/>
        <dbReference type="ChEBI" id="CHEBI:456216"/>
        <dbReference type="EC" id="2.7.11.1"/>
    </reaction>
</comment>
<evidence type="ECO:0000259" key="10">
    <source>
        <dbReference type="PROSITE" id="PS50011"/>
    </source>
</evidence>
<dbReference type="EC" id="2.7.11.1" evidence="1"/>
<evidence type="ECO:0000256" key="8">
    <source>
        <dbReference type="ARBA" id="ARBA00048679"/>
    </source>
</evidence>
<evidence type="ECO:0000256" key="2">
    <source>
        <dbReference type="ARBA" id="ARBA00022527"/>
    </source>
</evidence>
<keyword evidence="2" id="KW-0723">Serine/threonine-protein kinase</keyword>
<sequence>MIVKDVFFLAENIELYRLGGLHPVHLGDTFHNNRYTVVHKLGHGTFSTVWLVRDSVTNRYAVLKIVIVQSTKVASEIAVLRHLQQPSNSDIDNGDKDHVVHLLDEFKHHGPNGTHQCIVTEVLGPSLSLDEGPLLDHIGETIPTRLAKHVAKIFRGVRYLHMHGVVHGG</sequence>
<dbReference type="SUPFAM" id="SSF56112">
    <property type="entry name" value="Protein kinase-like (PK-like)"/>
    <property type="match status" value="1"/>
</dbReference>
<dbReference type="InterPro" id="IPR011009">
    <property type="entry name" value="Kinase-like_dom_sf"/>
</dbReference>
<keyword evidence="6 9" id="KW-0067">ATP-binding</keyword>
<dbReference type="GO" id="GO:0005737">
    <property type="term" value="C:cytoplasm"/>
    <property type="evidence" value="ECO:0007669"/>
    <property type="project" value="TreeGrafter"/>
</dbReference>
<dbReference type="GO" id="GO:0000245">
    <property type="term" value="P:spliceosomal complex assembly"/>
    <property type="evidence" value="ECO:0007669"/>
    <property type="project" value="TreeGrafter"/>
</dbReference>
<evidence type="ECO:0000256" key="1">
    <source>
        <dbReference type="ARBA" id="ARBA00012513"/>
    </source>
</evidence>
<dbReference type="PANTHER" id="PTHR47634">
    <property type="entry name" value="PROTEIN KINASE DOMAIN-CONTAINING PROTEIN-RELATED"/>
    <property type="match status" value="1"/>
</dbReference>
<dbReference type="EMBL" id="JADNRY010000034">
    <property type="protein sequence ID" value="KAF9071233.1"/>
    <property type="molecule type" value="Genomic_DNA"/>
</dbReference>
<dbReference type="Pfam" id="PF00069">
    <property type="entry name" value="Pkinase"/>
    <property type="match status" value="1"/>
</dbReference>
<comment type="caution">
    <text evidence="11">The sequence shown here is derived from an EMBL/GenBank/DDBJ whole genome shotgun (WGS) entry which is preliminary data.</text>
</comment>
<reference evidence="11" key="1">
    <citation type="submission" date="2020-11" db="EMBL/GenBank/DDBJ databases">
        <authorList>
            <consortium name="DOE Joint Genome Institute"/>
            <person name="Ahrendt S."/>
            <person name="Riley R."/>
            <person name="Andreopoulos W."/>
            <person name="Labutti K."/>
            <person name="Pangilinan J."/>
            <person name="Ruiz-Duenas F.J."/>
            <person name="Barrasa J.M."/>
            <person name="Sanchez-Garcia M."/>
            <person name="Camarero S."/>
            <person name="Miyauchi S."/>
            <person name="Serrano A."/>
            <person name="Linde D."/>
            <person name="Babiker R."/>
            <person name="Drula E."/>
            <person name="Ayuso-Fernandez I."/>
            <person name="Pacheco R."/>
            <person name="Padilla G."/>
            <person name="Ferreira P."/>
            <person name="Barriuso J."/>
            <person name="Kellner H."/>
            <person name="Castanera R."/>
            <person name="Alfaro M."/>
            <person name="Ramirez L."/>
            <person name="Pisabarro A.G."/>
            <person name="Kuo A."/>
            <person name="Tritt A."/>
            <person name="Lipzen A."/>
            <person name="He G."/>
            <person name="Yan M."/>
            <person name="Ng V."/>
            <person name="Cullen D."/>
            <person name="Martin F."/>
            <person name="Rosso M.-N."/>
            <person name="Henrissat B."/>
            <person name="Hibbett D."/>
            <person name="Martinez A.T."/>
            <person name="Grigoriev I.V."/>
        </authorList>
    </citation>
    <scope>NUCLEOTIDE SEQUENCE</scope>
    <source>
        <strain evidence="11">AH 40177</strain>
    </source>
</reference>
<evidence type="ECO:0000256" key="5">
    <source>
        <dbReference type="ARBA" id="ARBA00022777"/>
    </source>
</evidence>
<dbReference type="InterPro" id="IPR017441">
    <property type="entry name" value="Protein_kinase_ATP_BS"/>
</dbReference>
<gene>
    <name evidence="11" type="ORF">BDP27DRAFT_1219455</name>
</gene>
<dbReference type="GO" id="GO:0005524">
    <property type="term" value="F:ATP binding"/>
    <property type="evidence" value="ECO:0007669"/>
    <property type="project" value="UniProtKB-UniRule"/>
</dbReference>
<dbReference type="InterPro" id="IPR051334">
    <property type="entry name" value="SRPK"/>
</dbReference>
<dbReference type="GO" id="GO:0050684">
    <property type="term" value="P:regulation of mRNA processing"/>
    <property type="evidence" value="ECO:0007669"/>
    <property type="project" value="TreeGrafter"/>
</dbReference>